<feature type="compositionally biased region" description="Basic and acidic residues" evidence="8">
    <location>
        <begin position="458"/>
        <end position="468"/>
    </location>
</feature>
<evidence type="ECO:0000256" key="2">
    <source>
        <dbReference type="ARBA" id="ARBA00022527"/>
    </source>
</evidence>
<dbReference type="Pfam" id="PF00069">
    <property type="entry name" value="Pkinase"/>
    <property type="match status" value="1"/>
</dbReference>
<dbReference type="GO" id="GO:0005524">
    <property type="term" value="F:ATP binding"/>
    <property type="evidence" value="ECO:0007669"/>
    <property type="project" value="UniProtKB-UniRule"/>
</dbReference>
<accession>A0A5B9VU64</accession>
<feature type="transmembrane region" description="Helical" evidence="9">
    <location>
        <begin position="384"/>
        <end position="406"/>
    </location>
</feature>
<keyword evidence="4 7" id="KW-0547">Nucleotide-binding</keyword>
<feature type="binding site" evidence="7">
    <location>
        <position position="127"/>
    </location>
    <ligand>
        <name>ATP</name>
        <dbReference type="ChEBI" id="CHEBI:30616"/>
    </ligand>
</feature>
<sequence length="516" mass="55123">MKARWDPCDAGRLGLLAEDRLPPGELTRLEQHLERCPRCRDTLDRIVGTDRCAEEARRYLDEEGGDEDLLGPSDHPDGPLDFLAPSDWPDSIGRLGTYEVKGVLGRGGMSVVLKALDPALGRVVAIKVMTASLASCGAARRRFFREAKAAAAVVHEHVVGIFAVDEAAGLPFLVMEYVPGRSLQDRLDALGPLPVTEVLRIGMQTASGLAAAHAQGLVHRDVKPANILLEDGVERARLTDFGLARAAADAAMTRSGVVAGTPHYMAPEQARGETADPRADLYGLGSTLYATLAGFPPFRAESPLAVLRRVCDDEPRPLRGINAEVPDWLEAIIAKLMAKDPGRRHQSAAEVADLLAACLAHVQQPLASPLPDALRRRPDRRRRWAVAATLALALTAATASASLAAWKAWGPSPAVEDVGARQTFSAPSPRPSAPADGGPDDILRQLEQARAHAASIEAELRRPARPDEDGVSGLAGDLATRAEALERELLPARASPSTDGSRVPPTFPSPTKESRR</sequence>
<evidence type="ECO:0000256" key="5">
    <source>
        <dbReference type="ARBA" id="ARBA00022777"/>
    </source>
</evidence>
<dbReference type="PANTHER" id="PTHR43289">
    <property type="entry name" value="MITOGEN-ACTIVATED PROTEIN KINASE KINASE KINASE 20-RELATED"/>
    <property type="match status" value="1"/>
</dbReference>
<keyword evidence="2" id="KW-0723">Serine/threonine-protein kinase</keyword>
<dbReference type="PROSITE" id="PS50011">
    <property type="entry name" value="PROTEIN_KINASE_DOM"/>
    <property type="match status" value="1"/>
</dbReference>
<dbReference type="Gene3D" id="3.30.200.20">
    <property type="entry name" value="Phosphorylase Kinase, domain 1"/>
    <property type="match status" value="1"/>
</dbReference>
<keyword evidence="5 11" id="KW-0418">Kinase</keyword>
<dbReference type="AlphaFoldDB" id="A0A5B9VU64"/>
<feature type="region of interest" description="Disordered" evidence="8">
    <location>
        <begin position="453"/>
        <end position="516"/>
    </location>
</feature>
<dbReference type="OrthoDB" id="6111975at2"/>
<dbReference type="InterPro" id="IPR017441">
    <property type="entry name" value="Protein_kinase_ATP_BS"/>
</dbReference>
<organism evidence="11 12">
    <name type="scientific">Aquisphaera giovannonii</name>
    <dbReference type="NCBI Taxonomy" id="406548"/>
    <lineage>
        <taxon>Bacteria</taxon>
        <taxon>Pseudomonadati</taxon>
        <taxon>Planctomycetota</taxon>
        <taxon>Planctomycetia</taxon>
        <taxon>Isosphaerales</taxon>
        <taxon>Isosphaeraceae</taxon>
        <taxon>Aquisphaera</taxon>
    </lineage>
</organism>
<dbReference type="RefSeq" id="WP_148590500.1">
    <property type="nucleotide sequence ID" value="NZ_CP042997.1"/>
</dbReference>
<dbReference type="SUPFAM" id="SSF56112">
    <property type="entry name" value="Protein kinase-like (PK-like)"/>
    <property type="match status" value="1"/>
</dbReference>
<proteinExistence type="predicted"/>
<dbReference type="InterPro" id="IPR008271">
    <property type="entry name" value="Ser/Thr_kinase_AS"/>
</dbReference>
<dbReference type="Pfam" id="PF13490">
    <property type="entry name" value="zf-HC2"/>
    <property type="match status" value="1"/>
</dbReference>
<reference evidence="11 12" key="1">
    <citation type="submission" date="2019-08" db="EMBL/GenBank/DDBJ databases">
        <title>Deep-cultivation of Planctomycetes and their phenomic and genomic characterization uncovers novel biology.</title>
        <authorList>
            <person name="Wiegand S."/>
            <person name="Jogler M."/>
            <person name="Boedeker C."/>
            <person name="Pinto D."/>
            <person name="Vollmers J."/>
            <person name="Rivas-Marin E."/>
            <person name="Kohn T."/>
            <person name="Peeters S.H."/>
            <person name="Heuer A."/>
            <person name="Rast P."/>
            <person name="Oberbeckmann S."/>
            <person name="Bunk B."/>
            <person name="Jeske O."/>
            <person name="Meyerdierks A."/>
            <person name="Storesund J.E."/>
            <person name="Kallscheuer N."/>
            <person name="Luecker S."/>
            <person name="Lage O.M."/>
            <person name="Pohl T."/>
            <person name="Merkel B.J."/>
            <person name="Hornburger P."/>
            <person name="Mueller R.-W."/>
            <person name="Bruemmer F."/>
            <person name="Labrenz M."/>
            <person name="Spormann A.M."/>
            <person name="Op den Camp H."/>
            <person name="Overmann J."/>
            <person name="Amann R."/>
            <person name="Jetten M.S.M."/>
            <person name="Mascher T."/>
            <person name="Medema M.H."/>
            <person name="Devos D.P."/>
            <person name="Kaster A.-K."/>
            <person name="Ovreas L."/>
            <person name="Rohde M."/>
            <person name="Galperin M.Y."/>
            <person name="Jogler C."/>
        </authorList>
    </citation>
    <scope>NUCLEOTIDE SEQUENCE [LARGE SCALE GENOMIC DNA]</scope>
    <source>
        <strain evidence="11 12">OJF2</strain>
    </source>
</reference>
<dbReference type="PROSITE" id="PS00107">
    <property type="entry name" value="PROTEIN_KINASE_ATP"/>
    <property type="match status" value="1"/>
</dbReference>
<keyword evidence="3 11" id="KW-0808">Transferase</keyword>
<dbReference type="Gene3D" id="1.10.10.1320">
    <property type="entry name" value="Anti-sigma factor, zinc-finger domain"/>
    <property type="match status" value="1"/>
</dbReference>
<evidence type="ECO:0000256" key="4">
    <source>
        <dbReference type="ARBA" id="ARBA00022741"/>
    </source>
</evidence>
<evidence type="ECO:0000256" key="6">
    <source>
        <dbReference type="ARBA" id="ARBA00022840"/>
    </source>
</evidence>
<keyword evidence="9" id="KW-0472">Membrane</keyword>
<dbReference type="InterPro" id="IPR041916">
    <property type="entry name" value="Anti_sigma_zinc_sf"/>
</dbReference>
<dbReference type="CDD" id="cd14014">
    <property type="entry name" value="STKc_PknB_like"/>
    <property type="match status" value="1"/>
</dbReference>
<protein>
    <recommendedName>
        <fullName evidence="1">non-specific serine/threonine protein kinase</fullName>
        <ecNumber evidence="1">2.7.11.1</ecNumber>
    </recommendedName>
</protein>
<dbReference type="InterPro" id="IPR011009">
    <property type="entry name" value="Kinase-like_dom_sf"/>
</dbReference>
<dbReference type="PANTHER" id="PTHR43289:SF6">
    <property type="entry name" value="SERINE_THREONINE-PROTEIN KINASE NEKL-3"/>
    <property type="match status" value="1"/>
</dbReference>
<dbReference type="EC" id="2.7.11.1" evidence="1"/>
<evidence type="ECO:0000256" key="8">
    <source>
        <dbReference type="SAM" id="MobiDB-lite"/>
    </source>
</evidence>
<dbReference type="GO" id="GO:0004674">
    <property type="term" value="F:protein serine/threonine kinase activity"/>
    <property type="evidence" value="ECO:0007669"/>
    <property type="project" value="UniProtKB-KW"/>
</dbReference>
<evidence type="ECO:0000256" key="7">
    <source>
        <dbReference type="PROSITE-ProRule" id="PRU10141"/>
    </source>
</evidence>
<keyword evidence="6 7" id="KW-0067">ATP-binding</keyword>
<keyword evidence="9" id="KW-1133">Transmembrane helix</keyword>
<evidence type="ECO:0000313" key="11">
    <source>
        <dbReference type="EMBL" id="QEH31778.1"/>
    </source>
</evidence>
<feature type="domain" description="Protein kinase" evidence="10">
    <location>
        <begin position="98"/>
        <end position="356"/>
    </location>
</feature>
<name>A0A5B9VU64_9BACT</name>
<evidence type="ECO:0000256" key="3">
    <source>
        <dbReference type="ARBA" id="ARBA00022679"/>
    </source>
</evidence>
<dbReference type="Gene3D" id="1.10.510.10">
    <property type="entry name" value="Transferase(Phosphotransferase) domain 1"/>
    <property type="match status" value="1"/>
</dbReference>
<gene>
    <name evidence="11" type="primary">pknB_4</name>
    <name evidence="11" type="ORF">OJF2_02430</name>
</gene>
<evidence type="ECO:0000256" key="1">
    <source>
        <dbReference type="ARBA" id="ARBA00012513"/>
    </source>
</evidence>
<keyword evidence="12" id="KW-1185">Reference proteome</keyword>
<dbReference type="KEGG" id="agv:OJF2_02430"/>
<feature type="region of interest" description="Disordered" evidence="8">
    <location>
        <begin position="421"/>
        <end position="441"/>
    </location>
</feature>
<evidence type="ECO:0000256" key="9">
    <source>
        <dbReference type="SAM" id="Phobius"/>
    </source>
</evidence>
<dbReference type="InterPro" id="IPR000719">
    <property type="entry name" value="Prot_kinase_dom"/>
</dbReference>
<dbReference type="SMART" id="SM00220">
    <property type="entry name" value="S_TKc"/>
    <property type="match status" value="1"/>
</dbReference>
<dbReference type="FunFam" id="1.10.510.10:FF:000021">
    <property type="entry name" value="Serine/threonine protein kinase"/>
    <property type="match status" value="1"/>
</dbReference>
<keyword evidence="9" id="KW-0812">Transmembrane</keyword>
<dbReference type="EMBL" id="CP042997">
    <property type="protein sequence ID" value="QEH31778.1"/>
    <property type="molecule type" value="Genomic_DNA"/>
</dbReference>
<evidence type="ECO:0000259" key="10">
    <source>
        <dbReference type="PROSITE" id="PS50011"/>
    </source>
</evidence>
<dbReference type="InterPro" id="IPR027383">
    <property type="entry name" value="Znf_put"/>
</dbReference>
<dbReference type="PROSITE" id="PS00108">
    <property type="entry name" value="PROTEIN_KINASE_ST"/>
    <property type="match status" value="1"/>
</dbReference>
<evidence type="ECO:0000313" key="12">
    <source>
        <dbReference type="Proteomes" id="UP000324233"/>
    </source>
</evidence>
<dbReference type="Proteomes" id="UP000324233">
    <property type="component" value="Chromosome"/>
</dbReference>